<proteinExistence type="inferred from homology"/>
<dbReference type="Pfam" id="PF00854">
    <property type="entry name" value="PTR2"/>
    <property type="match status" value="1"/>
</dbReference>
<keyword evidence="3 6" id="KW-0812">Transmembrane</keyword>
<feature type="transmembrane region" description="Helical" evidence="6">
    <location>
        <begin position="152"/>
        <end position="171"/>
    </location>
</feature>
<accession>A0A2I0J9K5</accession>
<protein>
    <submittedName>
        <fullName evidence="7">Uncharacterized protein</fullName>
    </submittedName>
</protein>
<dbReference type="EMBL" id="PGOL01001890">
    <property type="protein sequence ID" value="PKI52918.1"/>
    <property type="molecule type" value="Genomic_DNA"/>
</dbReference>
<comment type="caution">
    <text evidence="7">The sequence shown here is derived from an EMBL/GenBank/DDBJ whole genome shotgun (WGS) entry which is preliminary data.</text>
</comment>
<gene>
    <name evidence="7" type="ORF">CRG98_026749</name>
</gene>
<evidence type="ECO:0000256" key="6">
    <source>
        <dbReference type="SAM" id="Phobius"/>
    </source>
</evidence>
<evidence type="ECO:0000256" key="4">
    <source>
        <dbReference type="ARBA" id="ARBA00022989"/>
    </source>
</evidence>
<dbReference type="STRING" id="22663.A0A2I0J9K5"/>
<evidence type="ECO:0000256" key="3">
    <source>
        <dbReference type="ARBA" id="ARBA00022692"/>
    </source>
</evidence>
<keyword evidence="8" id="KW-1185">Reference proteome</keyword>
<comment type="subcellular location">
    <subcellularLocation>
        <location evidence="1">Membrane</location>
        <topology evidence="1">Multi-pass membrane protein</topology>
    </subcellularLocation>
</comment>
<sequence>MTKRTGGEVGDSLVRHRGDINERRPILSYRSSPPPSLPLAHLSTNPILGARVVISHEDVVKLGNSSAAKLVSTWGGGGFTWMLPLPLAPLADVYCGLYSTMLASSLFHVAGGYNPSLQAFSADQLEQHQGQNSLPLTETEQKADKKSLFFQCWYFGICSGSLLGVTSMSYARETFGWVLGFDIPAAAMLASVGIFYCGNRIYAYKADANVDDVAKDRPLIEQIVQAVKMSTSKTIPKKGISLPIGNCHKVELE</sequence>
<dbReference type="GO" id="GO:0016020">
    <property type="term" value="C:membrane"/>
    <property type="evidence" value="ECO:0007669"/>
    <property type="project" value="UniProtKB-SubCell"/>
</dbReference>
<reference evidence="7 8" key="1">
    <citation type="submission" date="2017-11" db="EMBL/GenBank/DDBJ databases">
        <title>De-novo sequencing of pomegranate (Punica granatum L.) genome.</title>
        <authorList>
            <person name="Akparov Z."/>
            <person name="Amiraslanov A."/>
            <person name="Hajiyeva S."/>
            <person name="Abbasov M."/>
            <person name="Kaur K."/>
            <person name="Hamwieh A."/>
            <person name="Solovyev V."/>
            <person name="Salamov A."/>
            <person name="Braich B."/>
            <person name="Kosarev P."/>
            <person name="Mahmoud A."/>
            <person name="Hajiyev E."/>
            <person name="Babayeva S."/>
            <person name="Izzatullayeva V."/>
            <person name="Mammadov A."/>
            <person name="Mammadov A."/>
            <person name="Sharifova S."/>
            <person name="Ojaghi J."/>
            <person name="Eynullazada K."/>
            <person name="Bayramov B."/>
            <person name="Abdulazimova A."/>
            <person name="Shahmuradov I."/>
        </authorList>
    </citation>
    <scope>NUCLEOTIDE SEQUENCE [LARGE SCALE GENOMIC DNA]</scope>
    <source>
        <strain evidence="8">cv. AG2017</strain>
        <tissue evidence="7">Leaf</tissue>
    </source>
</reference>
<dbReference type="GO" id="GO:0022857">
    <property type="term" value="F:transmembrane transporter activity"/>
    <property type="evidence" value="ECO:0007669"/>
    <property type="project" value="InterPro"/>
</dbReference>
<feature type="transmembrane region" description="Helical" evidence="6">
    <location>
        <begin position="177"/>
        <end position="197"/>
    </location>
</feature>
<dbReference type="InterPro" id="IPR000109">
    <property type="entry name" value="POT_fam"/>
</dbReference>
<evidence type="ECO:0000313" key="8">
    <source>
        <dbReference type="Proteomes" id="UP000233551"/>
    </source>
</evidence>
<comment type="similarity">
    <text evidence="2">Belongs to the major facilitator superfamily. Proton-dependent oligopeptide transporter (POT/PTR) (TC 2.A.17) family.</text>
</comment>
<dbReference type="Gene3D" id="1.20.1250.20">
    <property type="entry name" value="MFS general substrate transporter like domains"/>
    <property type="match status" value="1"/>
</dbReference>
<evidence type="ECO:0000256" key="2">
    <source>
        <dbReference type="ARBA" id="ARBA00005982"/>
    </source>
</evidence>
<dbReference type="PANTHER" id="PTHR11654">
    <property type="entry name" value="OLIGOPEPTIDE TRANSPORTER-RELATED"/>
    <property type="match status" value="1"/>
</dbReference>
<keyword evidence="5 6" id="KW-0472">Membrane</keyword>
<evidence type="ECO:0000256" key="5">
    <source>
        <dbReference type="ARBA" id="ARBA00023136"/>
    </source>
</evidence>
<dbReference type="AlphaFoldDB" id="A0A2I0J9K5"/>
<dbReference type="Proteomes" id="UP000233551">
    <property type="component" value="Unassembled WGS sequence"/>
</dbReference>
<organism evidence="7 8">
    <name type="scientific">Punica granatum</name>
    <name type="common">Pomegranate</name>
    <dbReference type="NCBI Taxonomy" id="22663"/>
    <lineage>
        <taxon>Eukaryota</taxon>
        <taxon>Viridiplantae</taxon>
        <taxon>Streptophyta</taxon>
        <taxon>Embryophyta</taxon>
        <taxon>Tracheophyta</taxon>
        <taxon>Spermatophyta</taxon>
        <taxon>Magnoliopsida</taxon>
        <taxon>eudicotyledons</taxon>
        <taxon>Gunneridae</taxon>
        <taxon>Pentapetalae</taxon>
        <taxon>rosids</taxon>
        <taxon>malvids</taxon>
        <taxon>Myrtales</taxon>
        <taxon>Lythraceae</taxon>
        <taxon>Punica</taxon>
    </lineage>
</organism>
<evidence type="ECO:0000256" key="1">
    <source>
        <dbReference type="ARBA" id="ARBA00004141"/>
    </source>
</evidence>
<dbReference type="InterPro" id="IPR036259">
    <property type="entry name" value="MFS_trans_sf"/>
</dbReference>
<keyword evidence="4 6" id="KW-1133">Transmembrane helix</keyword>
<evidence type="ECO:0000313" key="7">
    <source>
        <dbReference type="EMBL" id="PKI52918.1"/>
    </source>
</evidence>
<name>A0A2I0J9K5_PUNGR</name>